<keyword evidence="1" id="KW-0378">Hydrolase</keyword>
<name>A0A1B7VWJ5_APHFL</name>
<keyword evidence="1" id="KW-0255">Endonuclease</keyword>
<dbReference type="Proteomes" id="UP000092382">
    <property type="component" value="Unassembled WGS sequence"/>
</dbReference>
<sequence>MTMMKEGLYNSVIIGIFQRYYQVGLDYFEFNRNELPEIAKDLGIQSAKNLGDILYAFRFRKPLPKVITDTAPIGLEWIIELNGTGNYCFRLVKINRIIPNLNLIPIKIPDATPEIINQYMSGDEQALLTKIRYNRLIDIFLSVTAYSLQNHLRTHVKGIGQIEIDEVYVGVNSNGMQFIVPVQAKAGNDQISIVQTKQDISYCFEKFPNLICRSISAQFMKNALIAMFELTIYEGEVRIVQEKHYKFVPADQISETDLQNYRNYT</sequence>
<organism evidence="1 2">
    <name type="scientific">Aphanizomenon flos-aquae LD13</name>
    <dbReference type="NCBI Taxonomy" id="1710894"/>
    <lineage>
        <taxon>Bacteria</taxon>
        <taxon>Bacillati</taxon>
        <taxon>Cyanobacteriota</taxon>
        <taxon>Cyanophyceae</taxon>
        <taxon>Nostocales</taxon>
        <taxon>Aphanizomenonaceae</taxon>
        <taxon>Aphanizomenon</taxon>
    </lineage>
</organism>
<dbReference type="GO" id="GO:0004519">
    <property type="term" value="F:endonuclease activity"/>
    <property type="evidence" value="ECO:0007669"/>
    <property type="project" value="UniProtKB-KW"/>
</dbReference>
<dbReference type="AlphaFoldDB" id="A0A1B7VWJ5"/>
<comment type="caution">
    <text evidence="1">The sequence shown here is derived from an EMBL/GenBank/DDBJ whole genome shotgun (WGS) entry which is preliminary data.</text>
</comment>
<gene>
    <name evidence="1" type="ORF">AN481_10700</name>
</gene>
<protein>
    <submittedName>
        <fullName evidence="1">Endonuclease</fullName>
    </submittedName>
</protein>
<dbReference type="EMBL" id="LJOY01000031">
    <property type="protein sequence ID" value="OBQ25354.1"/>
    <property type="molecule type" value="Genomic_DNA"/>
</dbReference>
<accession>A0A1B7VWJ5</accession>
<evidence type="ECO:0000313" key="1">
    <source>
        <dbReference type="EMBL" id="OBQ25354.1"/>
    </source>
</evidence>
<evidence type="ECO:0000313" key="2">
    <source>
        <dbReference type="Proteomes" id="UP000092382"/>
    </source>
</evidence>
<reference evidence="1 2" key="1">
    <citation type="submission" date="2015-09" db="EMBL/GenBank/DDBJ databases">
        <title>Whole genome shotgun sequence assembly of Aphanizomenon flos-aquae UKL13.</title>
        <authorList>
            <person name="Driscoll C."/>
        </authorList>
    </citation>
    <scope>NUCLEOTIDE SEQUENCE [LARGE SCALE GENOMIC DNA]</scope>
    <source>
        <strain evidence="1">MDT13</strain>
    </source>
</reference>
<keyword evidence="1" id="KW-0540">Nuclease</keyword>
<dbReference type="STRING" id="1803587.GCA_001593825_00936"/>
<proteinExistence type="predicted"/>
<dbReference type="PATRIC" id="fig|1710894.3.peg.4215"/>